<dbReference type="OrthoDB" id="2748942at2759"/>
<accession>A0A067MP23</accession>
<reference evidence="2" key="1">
    <citation type="journal article" date="2014" name="Proc. Natl. Acad. Sci. U.S.A.">
        <title>Extensive sampling of basidiomycete genomes demonstrates inadequacy of the white-rot/brown-rot paradigm for wood decay fungi.</title>
        <authorList>
            <person name="Riley R."/>
            <person name="Salamov A.A."/>
            <person name="Brown D.W."/>
            <person name="Nagy L.G."/>
            <person name="Floudas D."/>
            <person name="Held B.W."/>
            <person name="Levasseur A."/>
            <person name="Lombard V."/>
            <person name="Morin E."/>
            <person name="Otillar R."/>
            <person name="Lindquist E.A."/>
            <person name="Sun H."/>
            <person name="LaButti K.M."/>
            <person name="Schmutz J."/>
            <person name="Jabbour D."/>
            <person name="Luo H."/>
            <person name="Baker S.E."/>
            <person name="Pisabarro A.G."/>
            <person name="Walton J.D."/>
            <person name="Blanchette R.A."/>
            <person name="Henrissat B."/>
            <person name="Martin F."/>
            <person name="Cullen D."/>
            <person name="Hibbett D.S."/>
            <person name="Grigoriev I.V."/>
        </authorList>
    </citation>
    <scope>NUCLEOTIDE SEQUENCE [LARGE SCALE GENOMIC DNA]</scope>
    <source>
        <strain evidence="2">FD-172 SS1</strain>
    </source>
</reference>
<dbReference type="Proteomes" id="UP000027195">
    <property type="component" value="Unassembled WGS sequence"/>
</dbReference>
<evidence type="ECO:0000313" key="1">
    <source>
        <dbReference type="EMBL" id="KDQ13642.1"/>
    </source>
</evidence>
<dbReference type="AlphaFoldDB" id="A0A067MP23"/>
<proteinExistence type="predicted"/>
<protein>
    <submittedName>
        <fullName evidence="1">Uncharacterized protein</fullName>
    </submittedName>
</protein>
<dbReference type="EMBL" id="KL198042">
    <property type="protein sequence ID" value="KDQ13642.1"/>
    <property type="molecule type" value="Genomic_DNA"/>
</dbReference>
<name>A0A067MP23_BOTB1</name>
<dbReference type="InParanoid" id="A0A067MP23"/>
<evidence type="ECO:0000313" key="2">
    <source>
        <dbReference type="Proteomes" id="UP000027195"/>
    </source>
</evidence>
<gene>
    <name evidence="1" type="ORF">BOTBODRAFT_364058</name>
</gene>
<dbReference type="HOGENOM" id="CLU_2637750_0_0_1"/>
<keyword evidence="2" id="KW-1185">Reference proteome</keyword>
<organism evidence="1 2">
    <name type="scientific">Botryobasidium botryosum (strain FD-172 SS1)</name>
    <dbReference type="NCBI Taxonomy" id="930990"/>
    <lineage>
        <taxon>Eukaryota</taxon>
        <taxon>Fungi</taxon>
        <taxon>Dikarya</taxon>
        <taxon>Basidiomycota</taxon>
        <taxon>Agaricomycotina</taxon>
        <taxon>Agaricomycetes</taxon>
        <taxon>Cantharellales</taxon>
        <taxon>Botryobasidiaceae</taxon>
        <taxon>Botryobasidium</taxon>
    </lineage>
</organism>
<sequence>MCQEILSGNVHTCGHVSAQPGSNALLNDCFNARCRYSERHPSTCSGFECSSQCAQHMGSPILNPTDRVPYPCHSCSDAAR</sequence>